<feature type="non-terminal residue" evidence="1">
    <location>
        <position position="1"/>
    </location>
</feature>
<evidence type="ECO:0000313" key="1">
    <source>
        <dbReference type="EMBL" id="SVD59946.1"/>
    </source>
</evidence>
<dbReference type="EMBL" id="UINC01161004">
    <property type="protein sequence ID" value="SVD59946.1"/>
    <property type="molecule type" value="Genomic_DNA"/>
</dbReference>
<evidence type="ECO:0008006" key="2">
    <source>
        <dbReference type="Google" id="ProtNLM"/>
    </source>
</evidence>
<dbReference type="AlphaFoldDB" id="A0A382WLW5"/>
<gene>
    <name evidence="1" type="ORF">METZ01_LOCUS412800</name>
</gene>
<proteinExistence type="predicted"/>
<accession>A0A382WLW5</accession>
<reference evidence="1" key="1">
    <citation type="submission" date="2018-05" db="EMBL/GenBank/DDBJ databases">
        <authorList>
            <person name="Lanie J.A."/>
            <person name="Ng W.-L."/>
            <person name="Kazmierczak K.M."/>
            <person name="Andrzejewski T.M."/>
            <person name="Davidsen T.M."/>
            <person name="Wayne K.J."/>
            <person name="Tettelin H."/>
            <person name="Glass J.I."/>
            <person name="Rusch D."/>
            <person name="Podicherti R."/>
            <person name="Tsui H.-C.T."/>
            <person name="Winkler M.E."/>
        </authorList>
    </citation>
    <scope>NUCLEOTIDE SEQUENCE</scope>
</reference>
<feature type="non-terminal residue" evidence="1">
    <location>
        <position position="40"/>
    </location>
</feature>
<name>A0A382WLW5_9ZZZZ</name>
<sequence length="40" mass="4427">VRQSRLPTGGLNVLQAIRQKRVASELTGRRLLDLSIGEPK</sequence>
<protein>
    <recommendedName>
        <fullName evidence="2">Aminotransferase class I/classII domain-containing protein</fullName>
    </recommendedName>
</protein>
<organism evidence="1">
    <name type="scientific">marine metagenome</name>
    <dbReference type="NCBI Taxonomy" id="408172"/>
    <lineage>
        <taxon>unclassified sequences</taxon>
        <taxon>metagenomes</taxon>
        <taxon>ecological metagenomes</taxon>
    </lineage>
</organism>